<feature type="signal peptide" evidence="1">
    <location>
        <begin position="1"/>
        <end position="22"/>
    </location>
</feature>
<accession>A0A9N8ELB1</accession>
<evidence type="ECO:0000313" key="2">
    <source>
        <dbReference type="EMBL" id="CAB9523172.1"/>
    </source>
</evidence>
<protein>
    <submittedName>
        <fullName evidence="2">Uncharacterized protein</fullName>
    </submittedName>
</protein>
<evidence type="ECO:0000313" key="3">
    <source>
        <dbReference type="Proteomes" id="UP001153069"/>
    </source>
</evidence>
<feature type="chain" id="PRO_5040251298" evidence="1">
    <location>
        <begin position="23"/>
        <end position="248"/>
    </location>
</feature>
<gene>
    <name evidence="2" type="ORF">SEMRO_1386_G268240.1</name>
</gene>
<comment type="caution">
    <text evidence="2">The sequence shown here is derived from an EMBL/GenBank/DDBJ whole genome shotgun (WGS) entry which is preliminary data.</text>
</comment>
<dbReference type="Proteomes" id="UP001153069">
    <property type="component" value="Unassembled WGS sequence"/>
</dbReference>
<keyword evidence="1" id="KW-0732">Signal</keyword>
<dbReference type="EMBL" id="CAICTM010001384">
    <property type="protein sequence ID" value="CAB9523172.1"/>
    <property type="molecule type" value="Genomic_DNA"/>
</dbReference>
<proteinExistence type="predicted"/>
<evidence type="ECO:0000256" key="1">
    <source>
        <dbReference type="SAM" id="SignalP"/>
    </source>
</evidence>
<organism evidence="2 3">
    <name type="scientific">Seminavis robusta</name>
    <dbReference type="NCBI Taxonomy" id="568900"/>
    <lineage>
        <taxon>Eukaryota</taxon>
        <taxon>Sar</taxon>
        <taxon>Stramenopiles</taxon>
        <taxon>Ochrophyta</taxon>
        <taxon>Bacillariophyta</taxon>
        <taxon>Bacillariophyceae</taxon>
        <taxon>Bacillariophycidae</taxon>
        <taxon>Naviculales</taxon>
        <taxon>Naviculaceae</taxon>
        <taxon>Seminavis</taxon>
    </lineage>
</organism>
<dbReference type="AlphaFoldDB" id="A0A9N8ELB1"/>
<sequence length="248" mass="28014">MRGLSFTIRLLLGASLARKSCSFSPHSSSFKRGLSHPVDRLFPPSPTIEQYQTKSKQIHCSFAKPNKRPTNAQSPKNVNNAAMNLVDAVTSTVGSSQLSLQNKNNQLLADIKTKVVALEKATREANKTAREADKMRRIEFALENVSLVTYNFQVYVMTERGHTSDQNADEVLSDILLSFRQGRGHDIDSYISGVTKEKGYDSFYGYAEVKEEWYQCFVDKVSDKLYKLLGHKPRIAPDSKGTMYVWYQ</sequence>
<reference evidence="2" key="1">
    <citation type="submission" date="2020-06" db="EMBL/GenBank/DDBJ databases">
        <authorList>
            <consortium name="Plant Systems Biology data submission"/>
        </authorList>
    </citation>
    <scope>NUCLEOTIDE SEQUENCE</scope>
    <source>
        <strain evidence="2">D6</strain>
    </source>
</reference>
<keyword evidence="3" id="KW-1185">Reference proteome</keyword>
<name>A0A9N8ELB1_9STRA</name>